<gene>
    <name evidence="2" type="ORF">NQ318_020912</name>
</gene>
<reference evidence="2" key="1">
    <citation type="journal article" date="2023" name="Insect Mol. Biol.">
        <title>Genome sequencing provides insights into the evolution of gene families encoding plant cell wall-degrading enzymes in longhorned beetles.</title>
        <authorList>
            <person name="Shin N.R."/>
            <person name="Okamura Y."/>
            <person name="Kirsch R."/>
            <person name="Pauchet Y."/>
        </authorList>
    </citation>
    <scope>NUCLEOTIDE SEQUENCE</scope>
    <source>
        <strain evidence="2">AMC_N1</strain>
    </source>
</reference>
<name>A0AAV8XZY4_9CUCU</name>
<feature type="region of interest" description="Disordered" evidence="1">
    <location>
        <begin position="71"/>
        <end position="102"/>
    </location>
</feature>
<sequence>MSFGMAPPMPKNNCWRGWGRLARNSKLTDGIVSATTQHIKPTETVVKQETIDPSDIHAEENDDKSYMFQQRFSEEEAGPSATTNEEEPPPKERDGLLPLKPR</sequence>
<dbReference type="Proteomes" id="UP001162162">
    <property type="component" value="Unassembled WGS sequence"/>
</dbReference>
<dbReference type="EMBL" id="JAPWTK010000275">
    <property type="protein sequence ID" value="KAJ8943840.1"/>
    <property type="molecule type" value="Genomic_DNA"/>
</dbReference>
<proteinExistence type="predicted"/>
<comment type="caution">
    <text evidence="2">The sequence shown here is derived from an EMBL/GenBank/DDBJ whole genome shotgun (WGS) entry which is preliminary data.</text>
</comment>
<evidence type="ECO:0000313" key="2">
    <source>
        <dbReference type="EMBL" id="KAJ8943840.1"/>
    </source>
</evidence>
<accession>A0AAV8XZY4</accession>
<organism evidence="2 3">
    <name type="scientific">Aromia moschata</name>
    <dbReference type="NCBI Taxonomy" id="1265417"/>
    <lineage>
        <taxon>Eukaryota</taxon>
        <taxon>Metazoa</taxon>
        <taxon>Ecdysozoa</taxon>
        <taxon>Arthropoda</taxon>
        <taxon>Hexapoda</taxon>
        <taxon>Insecta</taxon>
        <taxon>Pterygota</taxon>
        <taxon>Neoptera</taxon>
        <taxon>Endopterygota</taxon>
        <taxon>Coleoptera</taxon>
        <taxon>Polyphaga</taxon>
        <taxon>Cucujiformia</taxon>
        <taxon>Chrysomeloidea</taxon>
        <taxon>Cerambycidae</taxon>
        <taxon>Cerambycinae</taxon>
        <taxon>Callichromatini</taxon>
        <taxon>Aromia</taxon>
    </lineage>
</organism>
<dbReference type="AlphaFoldDB" id="A0AAV8XZY4"/>
<keyword evidence="3" id="KW-1185">Reference proteome</keyword>
<protein>
    <submittedName>
        <fullName evidence="2">Uncharacterized protein</fullName>
    </submittedName>
</protein>
<evidence type="ECO:0000256" key="1">
    <source>
        <dbReference type="SAM" id="MobiDB-lite"/>
    </source>
</evidence>
<evidence type="ECO:0000313" key="3">
    <source>
        <dbReference type="Proteomes" id="UP001162162"/>
    </source>
</evidence>
<feature type="region of interest" description="Disordered" evidence="1">
    <location>
        <begin position="43"/>
        <end position="62"/>
    </location>
</feature>